<evidence type="ECO:0000313" key="3">
    <source>
        <dbReference type="Proteomes" id="UP000076738"/>
    </source>
</evidence>
<reference evidence="2 3" key="1">
    <citation type="journal article" date="2016" name="Mol. Biol. Evol.">
        <title>Comparative Genomics of Early-Diverging Mushroom-Forming Fungi Provides Insights into the Origins of Lignocellulose Decay Capabilities.</title>
        <authorList>
            <person name="Nagy L.G."/>
            <person name="Riley R."/>
            <person name="Tritt A."/>
            <person name="Adam C."/>
            <person name="Daum C."/>
            <person name="Floudas D."/>
            <person name="Sun H."/>
            <person name="Yadav J.S."/>
            <person name="Pangilinan J."/>
            <person name="Larsson K.H."/>
            <person name="Matsuura K."/>
            <person name="Barry K."/>
            <person name="Labutti K."/>
            <person name="Kuo R."/>
            <person name="Ohm R.A."/>
            <person name="Bhattacharya S.S."/>
            <person name="Shirouzu T."/>
            <person name="Yoshinaga Y."/>
            <person name="Martin F.M."/>
            <person name="Grigoriev I.V."/>
            <person name="Hibbett D.S."/>
        </authorList>
    </citation>
    <scope>NUCLEOTIDE SEQUENCE [LARGE SCALE GENOMIC DNA]</scope>
    <source>
        <strain evidence="2 3">TUFC12733</strain>
    </source>
</reference>
<gene>
    <name evidence="2" type="ORF">CALVIDRAFT_326751</name>
</gene>
<evidence type="ECO:0000313" key="2">
    <source>
        <dbReference type="EMBL" id="KZP00265.1"/>
    </source>
</evidence>
<accession>A0A167QUW5</accession>
<evidence type="ECO:0000256" key="1">
    <source>
        <dbReference type="SAM" id="MobiDB-lite"/>
    </source>
</evidence>
<feature type="compositionally biased region" description="Low complexity" evidence="1">
    <location>
        <begin position="1"/>
        <end position="10"/>
    </location>
</feature>
<feature type="region of interest" description="Disordered" evidence="1">
    <location>
        <begin position="1"/>
        <end position="52"/>
    </location>
</feature>
<dbReference type="Proteomes" id="UP000076738">
    <property type="component" value="Unassembled WGS sequence"/>
</dbReference>
<feature type="compositionally biased region" description="Pro residues" evidence="1">
    <location>
        <begin position="18"/>
        <end position="31"/>
    </location>
</feature>
<keyword evidence="3" id="KW-1185">Reference proteome</keyword>
<protein>
    <submittedName>
        <fullName evidence="2">Uncharacterized protein</fullName>
    </submittedName>
</protein>
<feature type="compositionally biased region" description="Acidic residues" evidence="1">
    <location>
        <begin position="34"/>
        <end position="52"/>
    </location>
</feature>
<proteinExistence type="predicted"/>
<name>A0A167QUW5_CALVF</name>
<dbReference type="OrthoDB" id="2143914at2759"/>
<organism evidence="2 3">
    <name type="scientific">Calocera viscosa (strain TUFC12733)</name>
    <dbReference type="NCBI Taxonomy" id="1330018"/>
    <lineage>
        <taxon>Eukaryota</taxon>
        <taxon>Fungi</taxon>
        <taxon>Dikarya</taxon>
        <taxon>Basidiomycota</taxon>
        <taxon>Agaricomycotina</taxon>
        <taxon>Dacrymycetes</taxon>
        <taxon>Dacrymycetales</taxon>
        <taxon>Dacrymycetaceae</taxon>
        <taxon>Calocera</taxon>
    </lineage>
</organism>
<sequence length="178" mass="19950">MMLMPMMWSSLEEESMSLPPPPRPLKPPEPPSLAEEEILNLDADPDPPQEQELELGEEEMEGMRRRVEELGYGQAVNGRKPREAELAGMVLRLTDPALRAPVQETLAAQAESISQLRQIAHAQRTFFAASAEASRAGWEAERQGWQRVAAALGERMRRAEEGGRLSEVRFFASVQLRC</sequence>
<dbReference type="AlphaFoldDB" id="A0A167QUW5"/>
<dbReference type="EMBL" id="KV417270">
    <property type="protein sequence ID" value="KZP00265.1"/>
    <property type="molecule type" value="Genomic_DNA"/>
</dbReference>